<keyword evidence="11" id="KW-1185">Reference proteome</keyword>
<evidence type="ECO:0000256" key="7">
    <source>
        <dbReference type="ARBA" id="ARBA00023303"/>
    </source>
</evidence>
<keyword evidence="3 8" id="KW-0812">Transmembrane</keyword>
<keyword evidence="7" id="KW-0407">Ion channel</keyword>
<evidence type="ECO:0000256" key="2">
    <source>
        <dbReference type="ARBA" id="ARBA00022448"/>
    </source>
</evidence>
<dbReference type="PANTHER" id="PTHR11537">
    <property type="entry name" value="VOLTAGE-GATED POTASSIUM CHANNEL"/>
    <property type="match status" value="1"/>
</dbReference>
<keyword evidence="5" id="KW-0406">Ion transport</keyword>
<feature type="domain" description="Potassium channel" evidence="9">
    <location>
        <begin position="122"/>
        <end position="198"/>
    </location>
</feature>
<evidence type="ECO:0000256" key="1">
    <source>
        <dbReference type="ARBA" id="ARBA00004141"/>
    </source>
</evidence>
<evidence type="ECO:0000313" key="11">
    <source>
        <dbReference type="Proteomes" id="UP001230289"/>
    </source>
</evidence>
<dbReference type="InterPro" id="IPR013099">
    <property type="entry name" value="K_chnl_dom"/>
</dbReference>
<dbReference type="Gene3D" id="1.10.287.70">
    <property type="match status" value="1"/>
</dbReference>
<reference evidence="10 11" key="1">
    <citation type="submission" date="2023-08" db="EMBL/GenBank/DDBJ databases">
        <title>Microbacterium sp. nov., isolated from a waste landfill.</title>
        <authorList>
            <person name="Wen W."/>
        </authorList>
    </citation>
    <scope>NUCLEOTIDE SEQUENCE [LARGE SCALE GENOMIC DNA]</scope>
    <source>
        <strain evidence="10 11">ASV81</strain>
    </source>
</reference>
<proteinExistence type="predicted"/>
<gene>
    <name evidence="10" type="ORF">RBR11_13065</name>
</gene>
<evidence type="ECO:0000256" key="4">
    <source>
        <dbReference type="ARBA" id="ARBA00022989"/>
    </source>
</evidence>
<feature type="transmembrane region" description="Helical" evidence="8">
    <location>
        <begin position="174"/>
        <end position="198"/>
    </location>
</feature>
<keyword evidence="4 8" id="KW-1133">Transmembrane helix</keyword>
<evidence type="ECO:0000256" key="5">
    <source>
        <dbReference type="ARBA" id="ARBA00023065"/>
    </source>
</evidence>
<feature type="transmembrane region" description="Helical" evidence="8">
    <location>
        <begin position="112"/>
        <end position="132"/>
    </location>
</feature>
<dbReference type="Pfam" id="PF07885">
    <property type="entry name" value="Ion_trans_2"/>
    <property type="match status" value="1"/>
</dbReference>
<dbReference type="EMBL" id="JAVFCB010000007">
    <property type="protein sequence ID" value="MDQ4214845.1"/>
    <property type="molecule type" value="Genomic_DNA"/>
</dbReference>
<accession>A0ABU0XL53</accession>
<evidence type="ECO:0000256" key="3">
    <source>
        <dbReference type="ARBA" id="ARBA00022692"/>
    </source>
</evidence>
<organism evidence="10 11">
    <name type="scientific">Microbacterium capsulatum</name>
    <dbReference type="NCBI Taxonomy" id="3041921"/>
    <lineage>
        <taxon>Bacteria</taxon>
        <taxon>Bacillati</taxon>
        <taxon>Actinomycetota</taxon>
        <taxon>Actinomycetes</taxon>
        <taxon>Micrococcales</taxon>
        <taxon>Microbacteriaceae</taxon>
        <taxon>Microbacterium</taxon>
    </lineage>
</organism>
<sequence length="250" mass="27486">MTLERWRKIAEWPLIGASAIFLIAYSVQAISDPPGAPGLLLEDLIWVTWAVFLLDYIVCLSIAPRRWHWFYTHLLDFGAVVLPMLRPLRALRVVTLLTVLQRTAGRALRGRIVIYVAGSAILLVYVAALAVLDVERSGAGRIQTFGEAIWWAFTTITTVGYGDYVPVTFQGRVIAVGLMFSGIALLGVVTATLASWIVERVYAQEASRQTATVAHIDALRAEIAELKGLLAAEAEQRILDQEDPDARSGV</sequence>
<dbReference type="SUPFAM" id="SSF81324">
    <property type="entry name" value="Voltage-gated potassium channels"/>
    <property type="match status" value="1"/>
</dbReference>
<dbReference type="Proteomes" id="UP001230289">
    <property type="component" value="Unassembled WGS sequence"/>
</dbReference>
<name>A0ABU0XL53_9MICO</name>
<dbReference type="Gene3D" id="1.20.5.110">
    <property type="match status" value="1"/>
</dbReference>
<evidence type="ECO:0000256" key="6">
    <source>
        <dbReference type="ARBA" id="ARBA00023136"/>
    </source>
</evidence>
<dbReference type="PANTHER" id="PTHR11537:SF254">
    <property type="entry name" value="POTASSIUM VOLTAGE-GATED CHANNEL PROTEIN SHAB"/>
    <property type="match status" value="1"/>
</dbReference>
<dbReference type="RefSeq" id="WP_308489784.1">
    <property type="nucleotide sequence ID" value="NZ_JAVFCB010000007.1"/>
</dbReference>
<comment type="caution">
    <text evidence="10">The sequence shown here is derived from an EMBL/GenBank/DDBJ whole genome shotgun (WGS) entry which is preliminary data.</text>
</comment>
<dbReference type="InterPro" id="IPR028325">
    <property type="entry name" value="VG_K_chnl"/>
</dbReference>
<evidence type="ECO:0000259" key="9">
    <source>
        <dbReference type="Pfam" id="PF07885"/>
    </source>
</evidence>
<evidence type="ECO:0000313" key="10">
    <source>
        <dbReference type="EMBL" id="MDQ4214845.1"/>
    </source>
</evidence>
<evidence type="ECO:0000256" key="8">
    <source>
        <dbReference type="SAM" id="Phobius"/>
    </source>
</evidence>
<comment type="subcellular location">
    <subcellularLocation>
        <location evidence="1">Membrane</location>
        <topology evidence="1">Multi-pass membrane protein</topology>
    </subcellularLocation>
</comment>
<keyword evidence="6 8" id="KW-0472">Membrane</keyword>
<keyword evidence="2" id="KW-0813">Transport</keyword>
<feature type="transmembrane region" description="Helical" evidence="8">
    <location>
        <begin position="45"/>
        <end position="63"/>
    </location>
</feature>
<feature type="transmembrane region" description="Helical" evidence="8">
    <location>
        <begin position="144"/>
        <end position="162"/>
    </location>
</feature>
<protein>
    <submittedName>
        <fullName evidence="10">Ion channel</fullName>
    </submittedName>
</protein>